<protein>
    <submittedName>
        <fullName evidence="1">Uncharacterized protein</fullName>
    </submittedName>
</protein>
<organism evidence="1 2">
    <name type="scientific">Candidatus Methylacidithermus pantelleriae</name>
    <dbReference type="NCBI Taxonomy" id="2744239"/>
    <lineage>
        <taxon>Bacteria</taxon>
        <taxon>Pseudomonadati</taxon>
        <taxon>Verrucomicrobiota</taxon>
        <taxon>Methylacidiphilae</taxon>
        <taxon>Methylacidiphilales</taxon>
        <taxon>Methylacidiphilaceae</taxon>
        <taxon>Candidatus Methylacidithermus</taxon>
    </lineage>
</organism>
<keyword evidence="2" id="KW-1185">Reference proteome</keyword>
<accession>A0A8J2BTG9</accession>
<proteinExistence type="predicted"/>
<comment type="caution">
    <text evidence="1">The sequence shown here is derived from an EMBL/GenBank/DDBJ whole genome shotgun (WGS) entry which is preliminary data.</text>
</comment>
<name>A0A8J2BTG9_9BACT</name>
<dbReference type="EMBL" id="CAJNOB010000023">
    <property type="protein sequence ID" value="CAF0698978.1"/>
    <property type="molecule type" value="Genomic_DNA"/>
</dbReference>
<gene>
    <name evidence="1" type="ORF">MPNT_30084</name>
</gene>
<reference evidence="1" key="1">
    <citation type="submission" date="2021-02" db="EMBL/GenBank/DDBJ databases">
        <authorList>
            <person name="Cremers G."/>
            <person name="Picone N."/>
        </authorList>
    </citation>
    <scope>NUCLEOTIDE SEQUENCE</scope>
    <source>
        <strain evidence="1">PQ17</strain>
    </source>
</reference>
<sequence>MNGFVPFLGTVLRAFLLVKARTQGNHPFIEIAHDIVGPLIGLHHQDGSTLRGQCRFLVLEPEAHQPVALLDQNDANLPMRDLPNELSTMALHPGADLLDSLNDPQRLG</sequence>
<dbReference type="AlphaFoldDB" id="A0A8J2BTG9"/>
<evidence type="ECO:0000313" key="2">
    <source>
        <dbReference type="Proteomes" id="UP000663859"/>
    </source>
</evidence>
<evidence type="ECO:0000313" key="1">
    <source>
        <dbReference type="EMBL" id="CAF0698978.1"/>
    </source>
</evidence>
<dbReference type="Proteomes" id="UP000663859">
    <property type="component" value="Unassembled WGS sequence"/>
</dbReference>